<dbReference type="Proteomes" id="UP001148932">
    <property type="component" value="Unassembled WGS sequence"/>
</dbReference>
<comment type="similarity">
    <text evidence="1">Belongs to the LysR transcriptional regulatory family.</text>
</comment>
<dbReference type="EMBL" id="JAPCKI010000011">
    <property type="protein sequence ID" value="MDD2179225.1"/>
    <property type="molecule type" value="Genomic_DNA"/>
</dbReference>
<comment type="caution">
    <text evidence="6">The sequence shown here is derived from an EMBL/GenBank/DDBJ whole genome shotgun (WGS) entry which is preliminary data.</text>
</comment>
<dbReference type="InterPro" id="IPR036390">
    <property type="entry name" value="WH_DNA-bd_sf"/>
</dbReference>
<dbReference type="Pfam" id="PF00126">
    <property type="entry name" value="HTH_1"/>
    <property type="match status" value="1"/>
</dbReference>
<feature type="domain" description="HTH lysR-type" evidence="5">
    <location>
        <begin position="1"/>
        <end position="63"/>
    </location>
</feature>
<keyword evidence="3" id="KW-0238">DNA-binding</keyword>
<dbReference type="Gene3D" id="1.10.10.10">
    <property type="entry name" value="Winged helix-like DNA-binding domain superfamily/Winged helix DNA-binding domain"/>
    <property type="match status" value="1"/>
</dbReference>
<dbReference type="Pfam" id="PF03466">
    <property type="entry name" value="LysR_substrate"/>
    <property type="match status" value="1"/>
</dbReference>
<dbReference type="Gene3D" id="3.40.190.290">
    <property type="match status" value="1"/>
</dbReference>
<evidence type="ECO:0000313" key="7">
    <source>
        <dbReference type="Proteomes" id="UP001148932"/>
    </source>
</evidence>
<dbReference type="InterPro" id="IPR000847">
    <property type="entry name" value="LysR_HTH_N"/>
</dbReference>
<keyword evidence="7" id="KW-1185">Reference proteome</keyword>
<dbReference type="PRINTS" id="PR00039">
    <property type="entry name" value="HTHLYSR"/>
</dbReference>
<protein>
    <submittedName>
        <fullName evidence="6">LysR substrate-binding domain-containing protein</fullName>
    </submittedName>
</protein>
<accession>A0ABT5RZW1</accession>
<proteinExistence type="inferred from homology"/>
<dbReference type="RefSeq" id="WP_274112336.1">
    <property type="nucleotide sequence ID" value="NZ_JAPCKI010000011.1"/>
</dbReference>
<dbReference type="InterPro" id="IPR036388">
    <property type="entry name" value="WH-like_DNA-bd_sf"/>
</dbReference>
<name>A0ABT5RZW1_9BURK</name>
<evidence type="ECO:0000313" key="6">
    <source>
        <dbReference type="EMBL" id="MDD2179225.1"/>
    </source>
</evidence>
<evidence type="ECO:0000259" key="5">
    <source>
        <dbReference type="PROSITE" id="PS50931"/>
    </source>
</evidence>
<evidence type="ECO:0000256" key="2">
    <source>
        <dbReference type="ARBA" id="ARBA00023015"/>
    </source>
</evidence>
<evidence type="ECO:0000256" key="1">
    <source>
        <dbReference type="ARBA" id="ARBA00009437"/>
    </source>
</evidence>
<evidence type="ECO:0000256" key="3">
    <source>
        <dbReference type="ARBA" id="ARBA00023125"/>
    </source>
</evidence>
<keyword evidence="4" id="KW-0804">Transcription</keyword>
<sequence>MPTQLLTHQMIEAFRAAVMKGGIGAAADALGTSQSAVSRTISELQRVVGFQLFAKHGRTVKPTEEALALMAKVQQSFLGLEDIARFSEQLRKQRMGRLSICAIPALGHSVMPDAIAFLRRQHPNVVVSLDIVSSIEVVRSVRNRQADIGFGAHRLAVGEVENVAEFTADCVCIAGPAEWPESHRPVDMQQLMGRPFVALTGAIQKRLEILLKEAGGELDILSETSQSLTASELVMRGLGISVVDPFTGAMHRRKGGSALPLQPGLPFSVQAMALGDTRLNAPAKDLLQYMATATEKTRNTCAA</sequence>
<gene>
    <name evidence="6" type="ORF">OIN59_17445</name>
</gene>
<dbReference type="PANTHER" id="PTHR30427:SF1">
    <property type="entry name" value="TRANSCRIPTIONAL ACTIVATOR PROTEIN LYSR"/>
    <property type="match status" value="1"/>
</dbReference>
<reference evidence="6" key="1">
    <citation type="submission" date="2022-10" db="EMBL/GenBank/DDBJ databases">
        <title>Description of microaerobic benzene degrading bacteria.</title>
        <authorList>
            <person name="Bedics A."/>
            <person name="Tancsics A."/>
            <person name="Banerjee S."/>
        </authorList>
    </citation>
    <scope>NUCLEOTIDE SEQUENCE</scope>
    <source>
        <strain evidence="6">D2M1</strain>
    </source>
</reference>
<dbReference type="SUPFAM" id="SSF46785">
    <property type="entry name" value="Winged helix' DNA-binding domain"/>
    <property type="match status" value="1"/>
</dbReference>
<evidence type="ECO:0000256" key="4">
    <source>
        <dbReference type="ARBA" id="ARBA00023163"/>
    </source>
</evidence>
<dbReference type="PROSITE" id="PS50931">
    <property type="entry name" value="HTH_LYSR"/>
    <property type="match status" value="1"/>
</dbReference>
<dbReference type="PANTHER" id="PTHR30427">
    <property type="entry name" value="TRANSCRIPTIONAL ACTIVATOR PROTEIN LYSR"/>
    <property type="match status" value="1"/>
</dbReference>
<organism evidence="6 7">
    <name type="scientific">Acidovorax benzenivorans</name>
    <dbReference type="NCBI Taxonomy" id="2987520"/>
    <lineage>
        <taxon>Bacteria</taxon>
        <taxon>Pseudomonadati</taxon>
        <taxon>Pseudomonadota</taxon>
        <taxon>Betaproteobacteria</taxon>
        <taxon>Burkholderiales</taxon>
        <taxon>Comamonadaceae</taxon>
        <taxon>Acidovorax</taxon>
    </lineage>
</organism>
<dbReference type="SUPFAM" id="SSF53850">
    <property type="entry name" value="Periplasmic binding protein-like II"/>
    <property type="match status" value="1"/>
</dbReference>
<dbReference type="InterPro" id="IPR005119">
    <property type="entry name" value="LysR_subst-bd"/>
</dbReference>
<keyword evidence="2" id="KW-0805">Transcription regulation</keyword>